<evidence type="ECO:0008006" key="9">
    <source>
        <dbReference type="Google" id="ProtNLM"/>
    </source>
</evidence>
<keyword evidence="5 6" id="KW-0472">Membrane</keyword>
<feature type="transmembrane region" description="Helical" evidence="6">
    <location>
        <begin position="369"/>
        <end position="392"/>
    </location>
</feature>
<name>A0A5R8Z7B4_9PSED</name>
<feature type="transmembrane region" description="Helical" evidence="6">
    <location>
        <begin position="306"/>
        <end position="325"/>
    </location>
</feature>
<organism evidence="7 8">
    <name type="scientific">Pseudomonas mosselii</name>
    <dbReference type="NCBI Taxonomy" id="78327"/>
    <lineage>
        <taxon>Bacteria</taxon>
        <taxon>Pseudomonadati</taxon>
        <taxon>Pseudomonadota</taxon>
        <taxon>Gammaproteobacteria</taxon>
        <taxon>Pseudomonadales</taxon>
        <taxon>Pseudomonadaceae</taxon>
        <taxon>Pseudomonas</taxon>
    </lineage>
</organism>
<evidence type="ECO:0000313" key="8">
    <source>
        <dbReference type="Proteomes" id="UP000309819"/>
    </source>
</evidence>
<dbReference type="AlphaFoldDB" id="A0A5R8Z7B4"/>
<evidence type="ECO:0000256" key="2">
    <source>
        <dbReference type="ARBA" id="ARBA00022475"/>
    </source>
</evidence>
<evidence type="ECO:0000256" key="5">
    <source>
        <dbReference type="ARBA" id="ARBA00023136"/>
    </source>
</evidence>
<evidence type="ECO:0000256" key="3">
    <source>
        <dbReference type="ARBA" id="ARBA00022692"/>
    </source>
</evidence>
<dbReference type="InterPro" id="IPR050833">
    <property type="entry name" value="Poly_Biosynth_Transport"/>
</dbReference>
<feature type="transmembrane region" description="Helical" evidence="6">
    <location>
        <begin position="337"/>
        <end position="357"/>
    </location>
</feature>
<dbReference type="OrthoDB" id="3831435at2"/>
<dbReference type="Pfam" id="PF13440">
    <property type="entry name" value="Polysacc_synt_3"/>
    <property type="match status" value="1"/>
</dbReference>
<feature type="transmembrane region" description="Helical" evidence="6">
    <location>
        <begin position="90"/>
        <end position="111"/>
    </location>
</feature>
<dbReference type="PANTHER" id="PTHR30250:SF11">
    <property type="entry name" value="O-ANTIGEN TRANSPORTER-RELATED"/>
    <property type="match status" value="1"/>
</dbReference>
<dbReference type="PANTHER" id="PTHR30250">
    <property type="entry name" value="PST FAMILY PREDICTED COLANIC ACID TRANSPORTER"/>
    <property type="match status" value="1"/>
</dbReference>
<protein>
    <recommendedName>
        <fullName evidence="9">Lipopolysaccharide biosynthesis protein</fullName>
    </recommendedName>
</protein>
<comment type="subcellular location">
    <subcellularLocation>
        <location evidence="1">Cell membrane</location>
        <topology evidence="1">Multi-pass membrane protein</topology>
    </subcellularLocation>
</comment>
<feature type="transmembrane region" description="Helical" evidence="6">
    <location>
        <begin position="131"/>
        <end position="150"/>
    </location>
</feature>
<dbReference type="GO" id="GO:0005886">
    <property type="term" value="C:plasma membrane"/>
    <property type="evidence" value="ECO:0007669"/>
    <property type="project" value="UniProtKB-SubCell"/>
</dbReference>
<keyword evidence="2" id="KW-1003">Cell membrane</keyword>
<dbReference type="EMBL" id="VAUO01000004">
    <property type="protein sequence ID" value="TLP61165.1"/>
    <property type="molecule type" value="Genomic_DNA"/>
</dbReference>
<comment type="caution">
    <text evidence="7">The sequence shown here is derived from an EMBL/GenBank/DDBJ whole genome shotgun (WGS) entry which is preliminary data.</text>
</comment>
<feature type="transmembrane region" description="Helical" evidence="6">
    <location>
        <begin position="235"/>
        <end position="263"/>
    </location>
</feature>
<feature type="transmembrane region" description="Helical" evidence="6">
    <location>
        <begin position="23"/>
        <end position="44"/>
    </location>
</feature>
<gene>
    <name evidence="7" type="ORF">FEM01_11290</name>
</gene>
<evidence type="ECO:0000256" key="6">
    <source>
        <dbReference type="SAM" id="Phobius"/>
    </source>
</evidence>
<feature type="transmembrane region" description="Helical" evidence="6">
    <location>
        <begin position="404"/>
        <end position="424"/>
    </location>
</feature>
<evidence type="ECO:0000256" key="1">
    <source>
        <dbReference type="ARBA" id="ARBA00004651"/>
    </source>
</evidence>
<feature type="transmembrane region" description="Helical" evidence="6">
    <location>
        <begin position="56"/>
        <end position="78"/>
    </location>
</feature>
<keyword evidence="3 6" id="KW-0812">Transmembrane</keyword>
<dbReference type="Proteomes" id="UP000309819">
    <property type="component" value="Unassembled WGS sequence"/>
</dbReference>
<evidence type="ECO:0000256" key="4">
    <source>
        <dbReference type="ARBA" id="ARBA00022989"/>
    </source>
</evidence>
<keyword evidence="4 6" id="KW-1133">Transmembrane helix</keyword>
<proteinExistence type="predicted"/>
<accession>A0A5R8Z7B4</accession>
<sequence>MGCCRVASRIVNLKSIGDFNRSFIALASGTLVAQAVPIAISPVLTRLFSPEQLGGFALFVAITTVLGGIAAARYEMAIMLPERQEEAESLAWLSGIIASFFCLLLIVPCLFWKSTVAAMVGDQTLADVLPWLPLAVWSLTLGAIFSALVCRRKKFSTLARANVLKSFGMSGAQVVGGFASTGMTGLVIGHLLGTLGFITGLARPAAGDCHGDKPTCMSLKQVAYRYRDFPKYSMWATLANGISVNVLSFLLSTFYSLAALGFYNLVQRVLAAPSAVVGSAIGQVFYQRASVELRESGNMRRSFRAAWLRLLAISIPPFLVIYLFAEPLFAWVFGENWRVAGTYAEILAPLFWIRFWVSPLSSTNQILQNNWIGLVANLVLLALSFTVVIVASWNDLSVEAMLRWMSGLLSVFYLGFFTVLYASAR</sequence>
<keyword evidence="8" id="KW-1185">Reference proteome</keyword>
<evidence type="ECO:0000313" key="7">
    <source>
        <dbReference type="EMBL" id="TLP61165.1"/>
    </source>
</evidence>
<reference evidence="7 8" key="1">
    <citation type="submission" date="2019-05" db="EMBL/GenBank/DDBJ databases">
        <title>Pseudomonas sp. SC006 isolated from lettuce that can produce HBGAs.</title>
        <authorList>
            <person name="Wang D."/>
            <person name="Liao N."/>
            <person name="Liu D."/>
            <person name="Zhang Z."/>
            <person name="Zou S."/>
        </authorList>
    </citation>
    <scope>NUCLEOTIDE SEQUENCE [LARGE SCALE GENOMIC DNA]</scope>
    <source>
        <strain evidence="7 8">SC006</strain>
    </source>
</reference>